<feature type="transmembrane region" description="Helical" evidence="4">
    <location>
        <begin position="314"/>
        <end position="335"/>
    </location>
</feature>
<evidence type="ECO:0000313" key="7">
    <source>
        <dbReference type="Ensembl" id="ENSCVAP00000002576.1"/>
    </source>
</evidence>
<keyword evidence="4" id="KW-0472">Membrane</keyword>
<keyword evidence="4" id="KW-0812">Transmembrane</keyword>
<feature type="transmembrane region" description="Helical" evidence="4">
    <location>
        <begin position="356"/>
        <end position="375"/>
    </location>
</feature>
<keyword evidence="5" id="KW-0732">Signal</keyword>
<reference evidence="7" key="1">
    <citation type="submission" date="2025-08" db="UniProtKB">
        <authorList>
            <consortium name="Ensembl"/>
        </authorList>
    </citation>
    <scope>IDENTIFICATION</scope>
</reference>
<keyword evidence="8" id="KW-1185">Reference proteome</keyword>
<dbReference type="AlphaFoldDB" id="A0A3Q2CCD8"/>
<name>A0A3Q2CCD8_CYPVA</name>
<proteinExistence type="predicted"/>
<evidence type="ECO:0000256" key="1">
    <source>
        <dbReference type="ARBA" id="ARBA00001970"/>
    </source>
</evidence>
<evidence type="ECO:0000256" key="2">
    <source>
        <dbReference type="ARBA" id="ARBA00004141"/>
    </source>
</evidence>
<evidence type="ECO:0000256" key="4">
    <source>
        <dbReference type="SAM" id="Phobius"/>
    </source>
</evidence>
<dbReference type="Proteomes" id="UP000265020">
    <property type="component" value="Unassembled WGS sequence"/>
</dbReference>
<dbReference type="CDD" id="cd08760">
    <property type="entry name" value="Cyt_b561_FRRS1_like"/>
    <property type="match status" value="1"/>
</dbReference>
<dbReference type="PANTHER" id="PTHR45828">
    <property type="entry name" value="CYTOCHROME B561/FERRIC REDUCTASE TRANSMEMBRANE"/>
    <property type="match status" value="1"/>
</dbReference>
<dbReference type="GeneTree" id="ENSGT00940000157704"/>
<dbReference type="Gene3D" id="1.20.120.1770">
    <property type="match status" value="1"/>
</dbReference>
<dbReference type="InterPro" id="IPR042307">
    <property type="entry name" value="Reeler_sf"/>
</dbReference>
<evidence type="ECO:0000259" key="6">
    <source>
        <dbReference type="PROSITE" id="PS51019"/>
    </source>
</evidence>
<keyword evidence="3" id="KW-0408">Iron</keyword>
<dbReference type="Gene3D" id="2.60.40.4060">
    <property type="entry name" value="Reeler domain"/>
    <property type="match status" value="1"/>
</dbReference>
<dbReference type="CDD" id="cd08544">
    <property type="entry name" value="Reeler"/>
    <property type="match status" value="1"/>
</dbReference>
<organism evidence="7 8">
    <name type="scientific">Cyprinodon variegatus</name>
    <name type="common">Sheepshead minnow</name>
    <dbReference type="NCBI Taxonomy" id="28743"/>
    <lineage>
        <taxon>Eukaryota</taxon>
        <taxon>Metazoa</taxon>
        <taxon>Chordata</taxon>
        <taxon>Craniata</taxon>
        <taxon>Vertebrata</taxon>
        <taxon>Euteleostomi</taxon>
        <taxon>Actinopterygii</taxon>
        <taxon>Neopterygii</taxon>
        <taxon>Teleostei</taxon>
        <taxon>Neoteleostei</taxon>
        <taxon>Acanthomorphata</taxon>
        <taxon>Ovalentaria</taxon>
        <taxon>Atherinomorphae</taxon>
        <taxon>Cyprinodontiformes</taxon>
        <taxon>Cyprinodontidae</taxon>
        <taxon>Cyprinodon</taxon>
    </lineage>
</organism>
<dbReference type="Pfam" id="PF03351">
    <property type="entry name" value="DOMON"/>
    <property type="match status" value="1"/>
</dbReference>
<dbReference type="Pfam" id="PF02014">
    <property type="entry name" value="Reeler"/>
    <property type="match status" value="1"/>
</dbReference>
<keyword evidence="4" id="KW-1133">Transmembrane helix</keyword>
<sequence length="419" mass="46668">MARGTLSFFFILSFFGGHLVPAAGYANGKVTKACSTMEPHHGVPAQTTTSPYQLKTNVTSFSPGDRIQVILTGSKSFEGFLLQARDPTNQASVSTIGTFMLTNPIRTQLLTCSMHQDSAVSHTSDHKQSEVVVIWNAPHDAPDTVQFFLAQVNPPTEGFREKSKWKYVKPHLTGLTKPWSIVKDPTLKFKKAFPPQLMTFELSGPAEGYIAFALSLDKWMGNDDVYMCVTDGDSVSVSAAFVSGRTYPEGQTQVRILNTSIFISCYNVYYCCFFSTDFGKHSQQPLVSSQRKRINGSAEVLHGSRGPLILKMHGALMLFAWMLTGSVGTFIASFYKHQWANQTLLGQKVWFQVHRGLMMLTVILTAIAFSFPFFYRRGWSKVRYPATQTHSPLAPCSEYHILTLTSADLRSFSTLSIRD</sequence>
<dbReference type="PANTHER" id="PTHR45828:SF3">
    <property type="entry name" value="FERRIC-CHELATE REDUCTASE 1"/>
    <property type="match status" value="1"/>
</dbReference>
<evidence type="ECO:0000256" key="3">
    <source>
        <dbReference type="ARBA" id="ARBA00023004"/>
    </source>
</evidence>
<dbReference type="InterPro" id="IPR051237">
    <property type="entry name" value="Ferric-chelate_Red/DefProt"/>
</dbReference>
<dbReference type="STRING" id="28743.ENSCVAP00000002576"/>
<feature type="domain" description="Reelin" evidence="6">
    <location>
        <begin position="15"/>
        <end position="185"/>
    </location>
</feature>
<feature type="chain" id="PRO_5018629673" description="Reelin domain-containing protein" evidence="5">
    <location>
        <begin position="25"/>
        <end position="419"/>
    </location>
</feature>
<evidence type="ECO:0000313" key="8">
    <source>
        <dbReference type="Proteomes" id="UP000265020"/>
    </source>
</evidence>
<reference evidence="7" key="2">
    <citation type="submission" date="2025-09" db="UniProtKB">
        <authorList>
            <consortium name="Ensembl"/>
        </authorList>
    </citation>
    <scope>IDENTIFICATION</scope>
</reference>
<dbReference type="GO" id="GO:0016020">
    <property type="term" value="C:membrane"/>
    <property type="evidence" value="ECO:0007669"/>
    <property type="project" value="UniProtKB-SubCell"/>
</dbReference>
<dbReference type="InterPro" id="IPR002861">
    <property type="entry name" value="Reeler_dom"/>
</dbReference>
<evidence type="ECO:0000256" key="5">
    <source>
        <dbReference type="SAM" id="SignalP"/>
    </source>
</evidence>
<comment type="cofactor">
    <cofactor evidence="1">
        <name>heme b</name>
        <dbReference type="ChEBI" id="CHEBI:60344"/>
    </cofactor>
</comment>
<protein>
    <recommendedName>
        <fullName evidence="6">Reelin domain-containing protein</fullName>
    </recommendedName>
</protein>
<dbReference type="InterPro" id="IPR005018">
    <property type="entry name" value="DOMON_domain"/>
</dbReference>
<dbReference type="PROSITE" id="PS51019">
    <property type="entry name" value="REELIN"/>
    <property type="match status" value="1"/>
</dbReference>
<accession>A0A3Q2CCD8</accession>
<comment type="subcellular location">
    <subcellularLocation>
        <location evidence="2">Membrane</location>
        <topology evidence="2">Multi-pass membrane protein</topology>
    </subcellularLocation>
</comment>
<feature type="signal peptide" evidence="5">
    <location>
        <begin position="1"/>
        <end position="24"/>
    </location>
</feature>
<dbReference type="Ensembl" id="ENSCVAT00000011491.1">
    <property type="protein sequence ID" value="ENSCVAP00000002576.1"/>
    <property type="gene ID" value="ENSCVAG00000003710.1"/>
</dbReference>